<feature type="compositionally biased region" description="Low complexity" evidence="4">
    <location>
        <begin position="20"/>
        <end position="32"/>
    </location>
</feature>
<dbReference type="InterPro" id="IPR011009">
    <property type="entry name" value="Kinase-like_dom_sf"/>
</dbReference>
<sequence>MNPGDTPRRHLLRQEEQQEESPVSSSSNPQVERTVELESSFPIRTPVSHRPQKMASSSSTSTSATNTTTSSSSSSSLSMYKTGKLGLKHGRVVQPGGGSTTSSSTEDSEARERRFGSIDLQHPLPLNTATTGATEQEIVKGQLAIDAHMKQALLADFSVFCPVHSHSSTSFNPHLRGGKKYPPSLFHSPAVLFTYFPRLLPTRSADPFHLPRRFIEPLATSTAVGPYQMGRLLGRGNFAVVKLATHTQLNVPVAVKIINKELVGGQNLAKIARELEAMKRCYRHPNIIRLYHIMETDANIYMVMEYASRGEVFDHISLSHAFTEKEARELFWQIVCAIDYCHKLGIVHRDLKAENLLIDADFKIKVADFGFCNFFTPEHLLTTHCGSPQYAAPELFKGESYDGPLVDVWSLGVILYILVCGSFPFPGESLGDIRNQVLRGLVRFPFFLSSACEQVIRGMLQVEPAKRLRLAQVTTTPWMQASPNLGHYTNLLAQYTSKARQQQADLLLKRQFPEHSSVVSTTQCQRRMDSLDDGLVRALALATGANEEAIRRSTAQRSFDRLHAGYALLVDKILRFIANPRLREVVGTWIRSSAIVTPTTGLMTETVTATTISTPLPPTLAGVEEPSTTTASSTPKLTSWREVAEEDEEEEGGAAALYEAQQKSKFDEDEDVSITASAVQNLSVSKGLGLASVEVGKNVKGVAGRVDSATASPTSKTDLLNSWMDDFRARRTDVRIALSILQTDETQLLEEIPDMEPDSTSKNIRRHTIHLPGPAILHQLPDDLQTLNVDQQLKDDHQQLHPEEGGMNPNIAASGGREVEITAESKRGSVGGRIPRQTTQPELGCWKLGLQREAPGNVVGEDDFHWLPLVNVSETTAKFNITDVKELSLDLGQEAANTCPPPQTSPIQTNFEELAEPPRQSPSLQINVTSDHPSDDLSKVSLPATQFGAKMLGEGFNVSEACWNNLPHCSTGEPLPQLDLPACIPSMSHQPVALFTFKDPNLLAPPEFMTPYSSSFPRRSSDGAADMPTLHRPYHLFGGSYPEQANYRSEPTCPAQVTIASPEGHMADESSEAINLEHIEMEPPQLTNQQAIPGVTRQDTLTAGMQVISTQKRFSLPSRQAPSLAEHFSFDKEMGKRCVCCCEQLVNTFLAENQGKVSLEAINAFKLSLLQQGVVDFPGVSEGTEHRGLGAYKSMSMRRGSEATQMRVWNQRIAQLYGISYTPMHRNAFSRWLSYETKDQLEALSQVKRQELRASASTNVPKAVQLERSVETQRAGSVPFAHRHHKSPKRITICRVDSQHSLAMVESSESPDLGASVLRRTGRESDAFSGFRSHSSWNEKLTAGNRRRQTLPRSKSQVSWTDVKRCDSIGMKNALVDPAATQVPSATELALPLATPMDTTPSNEVEPTSTSISISSPTSSAASTSIPPATHGGRRRQPNVVECKFTLDFLTSPRRKLYHDWLPKVSVISKRAVAALSNVCPRLPEASSSAVQEQLPSPAPSHSTPPNLKLTPPELTLSSSPPSPEAMSDSVTDLPSTETGDSPSTFHNFYQRASMLTSPFPSKLHIRSMDEDEDLAVIDQVNRRLALGQLEPSLPWILVPPGAGLLSYPPPTTEQYSESFTEAAFQQQQQEMMSSMMATTATPLQGGQCFFPMETTLPAASGESVQFNLSSRVFYRPEGNTQLSPPAEDPQNEVEFTDQ</sequence>
<organism evidence="6 7">
    <name type="scientific">Taenia crassiceps</name>
    <dbReference type="NCBI Taxonomy" id="6207"/>
    <lineage>
        <taxon>Eukaryota</taxon>
        <taxon>Metazoa</taxon>
        <taxon>Spiralia</taxon>
        <taxon>Lophotrochozoa</taxon>
        <taxon>Platyhelminthes</taxon>
        <taxon>Cestoda</taxon>
        <taxon>Eucestoda</taxon>
        <taxon>Cyclophyllidea</taxon>
        <taxon>Taeniidae</taxon>
        <taxon>Taenia</taxon>
    </lineage>
</organism>
<dbReference type="CDD" id="cd14003">
    <property type="entry name" value="STKc_AMPK-like"/>
    <property type="match status" value="1"/>
</dbReference>
<keyword evidence="6" id="KW-0808">Transferase</keyword>
<dbReference type="PANTHER" id="PTHR24346">
    <property type="entry name" value="MAP/MICROTUBULE AFFINITY-REGULATING KINASE"/>
    <property type="match status" value="1"/>
</dbReference>
<dbReference type="InterPro" id="IPR017441">
    <property type="entry name" value="Protein_kinase_ATP_BS"/>
</dbReference>
<evidence type="ECO:0000259" key="5">
    <source>
        <dbReference type="PROSITE" id="PS50011"/>
    </source>
</evidence>
<dbReference type="SMART" id="SM00220">
    <property type="entry name" value="S_TKc"/>
    <property type="match status" value="1"/>
</dbReference>
<keyword evidence="6" id="KW-0418">Kinase</keyword>
<feature type="region of interest" description="Disordered" evidence="4">
    <location>
        <begin position="1"/>
        <end position="127"/>
    </location>
</feature>
<feature type="compositionally biased region" description="Basic and acidic residues" evidence="4">
    <location>
        <begin position="1"/>
        <end position="16"/>
    </location>
</feature>
<evidence type="ECO:0000313" key="7">
    <source>
        <dbReference type="Proteomes" id="UP001651158"/>
    </source>
</evidence>
<dbReference type="GO" id="GO:0016301">
    <property type="term" value="F:kinase activity"/>
    <property type="evidence" value="ECO:0007669"/>
    <property type="project" value="UniProtKB-KW"/>
</dbReference>
<feature type="compositionally biased region" description="Polar residues" evidence="4">
    <location>
        <begin position="921"/>
        <end position="931"/>
    </location>
</feature>
<evidence type="ECO:0000256" key="1">
    <source>
        <dbReference type="ARBA" id="ARBA00022741"/>
    </source>
</evidence>
<dbReference type="PROSITE" id="PS50011">
    <property type="entry name" value="PROTEIN_KINASE_DOM"/>
    <property type="match status" value="1"/>
</dbReference>
<feature type="compositionally biased region" description="Low complexity" evidence="4">
    <location>
        <begin position="56"/>
        <end position="78"/>
    </location>
</feature>
<feature type="compositionally biased region" description="Polar residues" evidence="4">
    <location>
        <begin position="1529"/>
        <end position="1546"/>
    </location>
</feature>
<comment type="caution">
    <text evidence="6">The sequence shown here is derived from an EMBL/GenBank/DDBJ whole genome shotgun (WGS) entry which is preliminary data.</text>
</comment>
<feature type="compositionally biased region" description="Acidic residues" evidence="4">
    <location>
        <begin position="1690"/>
        <end position="1699"/>
    </location>
</feature>
<name>A0ABR4Q7U2_9CEST</name>
<feature type="region of interest" description="Disordered" evidence="4">
    <location>
        <begin position="1676"/>
        <end position="1699"/>
    </location>
</feature>
<feature type="compositionally biased region" description="Low complexity" evidence="4">
    <location>
        <begin position="1510"/>
        <end position="1520"/>
    </location>
</feature>
<gene>
    <name evidence="6" type="ORF">TcWFU_003953</name>
</gene>
<dbReference type="EMBL" id="JAKROA010000007">
    <property type="protein sequence ID" value="KAL5105751.1"/>
    <property type="molecule type" value="Genomic_DNA"/>
</dbReference>
<dbReference type="InterPro" id="IPR008271">
    <property type="entry name" value="Ser/Thr_kinase_AS"/>
</dbReference>
<dbReference type="SUPFAM" id="SSF56112">
    <property type="entry name" value="Protein kinase-like (PK-like)"/>
    <property type="match status" value="1"/>
</dbReference>
<accession>A0ABR4Q7U2</accession>
<dbReference type="Proteomes" id="UP001651158">
    <property type="component" value="Unassembled WGS sequence"/>
</dbReference>
<feature type="domain" description="Protein kinase" evidence="5">
    <location>
        <begin position="227"/>
        <end position="479"/>
    </location>
</feature>
<feature type="region of interest" description="Disordered" evidence="4">
    <location>
        <begin position="915"/>
        <end position="938"/>
    </location>
</feature>
<feature type="compositionally biased region" description="Low complexity" evidence="4">
    <location>
        <begin position="627"/>
        <end position="638"/>
    </location>
</feature>
<protein>
    <submittedName>
        <fullName evidence="6">Serine/threonine-protein kinase SIK3</fullName>
    </submittedName>
</protein>
<keyword evidence="1 3" id="KW-0547">Nucleotide-binding</keyword>
<feature type="region of interest" description="Disordered" evidence="4">
    <location>
        <begin position="613"/>
        <end position="638"/>
    </location>
</feature>
<reference evidence="6 7" key="1">
    <citation type="journal article" date="2022" name="Front. Cell. Infect. Microbiol.">
        <title>The Genomes of Two Strains of Taenia crassiceps the Animal Model for the Study of Human Cysticercosis.</title>
        <authorList>
            <person name="Bobes R.J."/>
            <person name="Estrada K."/>
            <person name="Rios-Valencia D.G."/>
            <person name="Calderon-Gallegos A."/>
            <person name="de la Torre P."/>
            <person name="Carrero J.C."/>
            <person name="Sanchez-Flores A."/>
            <person name="Laclette J.P."/>
        </authorList>
    </citation>
    <scope>NUCLEOTIDE SEQUENCE [LARGE SCALE GENOMIC DNA]</scope>
    <source>
        <strain evidence="6">WFUcys</strain>
    </source>
</reference>
<evidence type="ECO:0000256" key="4">
    <source>
        <dbReference type="SAM" id="MobiDB-lite"/>
    </source>
</evidence>
<feature type="compositionally biased region" description="Polar residues" evidence="4">
    <location>
        <begin position="1487"/>
        <end position="1506"/>
    </location>
</feature>
<dbReference type="PROSITE" id="PS00107">
    <property type="entry name" value="PROTEIN_KINASE_ATP"/>
    <property type="match status" value="1"/>
</dbReference>
<feature type="region of interest" description="Disordered" evidence="4">
    <location>
        <begin position="1487"/>
        <end position="1546"/>
    </location>
</feature>
<evidence type="ECO:0000313" key="6">
    <source>
        <dbReference type="EMBL" id="KAL5105751.1"/>
    </source>
</evidence>
<evidence type="ECO:0000256" key="2">
    <source>
        <dbReference type="ARBA" id="ARBA00022840"/>
    </source>
</evidence>
<keyword evidence="7" id="KW-1185">Reference proteome</keyword>
<keyword evidence="2 3" id="KW-0067">ATP-binding</keyword>
<feature type="binding site" evidence="3">
    <location>
        <position position="256"/>
    </location>
    <ligand>
        <name>ATP</name>
        <dbReference type="ChEBI" id="CHEBI:30616"/>
    </ligand>
</feature>
<evidence type="ECO:0000256" key="3">
    <source>
        <dbReference type="PROSITE-ProRule" id="PRU10141"/>
    </source>
</evidence>
<feature type="region of interest" description="Disordered" evidence="4">
    <location>
        <begin position="1393"/>
        <end position="1437"/>
    </location>
</feature>
<feature type="compositionally biased region" description="Low complexity" evidence="4">
    <location>
        <begin position="1407"/>
        <end position="1430"/>
    </location>
</feature>
<dbReference type="PANTHER" id="PTHR24346:SF42">
    <property type="entry name" value="SERINE_THREONINE-PROTEIN KINASE SIK3"/>
    <property type="match status" value="1"/>
</dbReference>
<proteinExistence type="predicted"/>
<dbReference type="Gene3D" id="1.10.510.10">
    <property type="entry name" value="Transferase(Phosphotransferase) domain 1"/>
    <property type="match status" value="1"/>
</dbReference>
<feature type="compositionally biased region" description="Polar residues" evidence="4">
    <location>
        <begin position="1397"/>
        <end position="1406"/>
    </location>
</feature>
<dbReference type="Pfam" id="PF00069">
    <property type="entry name" value="Pkinase"/>
    <property type="match status" value="1"/>
</dbReference>
<dbReference type="InterPro" id="IPR000719">
    <property type="entry name" value="Prot_kinase_dom"/>
</dbReference>
<dbReference type="PROSITE" id="PS00108">
    <property type="entry name" value="PROTEIN_KINASE_ST"/>
    <property type="match status" value="1"/>
</dbReference>